<dbReference type="GO" id="GO:0016301">
    <property type="term" value="F:kinase activity"/>
    <property type="evidence" value="ECO:0007669"/>
    <property type="project" value="InterPro"/>
</dbReference>
<dbReference type="STRING" id="766136.BHF68_09845"/>
<feature type="domain" description="Phosphoribulokinase/uridine kinase" evidence="1">
    <location>
        <begin position="289"/>
        <end position="487"/>
    </location>
</feature>
<gene>
    <name evidence="2" type="ORF">BHF68_09845</name>
</gene>
<dbReference type="InterPro" id="IPR006083">
    <property type="entry name" value="PRK/URK"/>
</dbReference>
<dbReference type="Pfam" id="PF00485">
    <property type="entry name" value="PRK"/>
    <property type="match status" value="1"/>
</dbReference>
<dbReference type="InterPro" id="IPR018163">
    <property type="entry name" value="Thr/Ala-tRNA-synth_IIc_edit"/>
</dbReference>
<dbReference type="CDD" id="cd02028">
    <property type="entry name" value="UMPK_like"/>
    <property type="match status" value="1"/>
</dbReference>
<name>A0A1E5FZZ0_9FIRM</name>
<evidence type="ECO:0000313" key="2">
    <source>
        <dbReference type="EMBL" id="OEF96147.1"/>
    </source>
</evidence>
<dbReference type="GO" id="GO:0005524">
    <property type="term" value="F:ATP binding"/>
    <property type="evidence" value="ECO:0007669"/>
    <property type="project" value="InterPro"/>
</dbReference>
<dbReference type="Gene3D" id="3.30.980.10">
    <property type="entry name" value="Threonyl-trna Synthetase, Chain A, domain 2"/>
    <property type="match status" value="1"/>
</dbReference>
<accession>A0A1E5FZZ0</accession>
<dbReference type="SUPFAM" id="SSF55186">
    <property type="entry name" value="ThrRS/AlaRS common domain"/>
    <property type="match status" value="1"/>
</dbReference>
<proteinExistence type="predicted"/>
<dbReference type="Proteomes" id="UP000094296">
    <property type="component" value="Unassembled WGS sequence"/>
</dbReference>
<dbReference type="SUPFAM" id="SSF52540">
    <property type="entry name" value="P-loop containing nucleoside triphosphate hydrolases"/>
    <property type="match status" value="1"/>
</dbReference>
<dbReference type="InterPro" id="IPR027417">
    <property type="entry name" value="P-loop_NTPase"/>
</dbReference>
<evidence type="ECO:0000313" key="3">
    <source>
        <dbReference type="Proteomes" id="UP000094296"/>
    </source>
</evidence>
<comment type="caution">
    <text evidence="2">The sequence shown here is derived from an EMBL/GenBank/DDBJ whole genome shotgun (WGS) entry which is preliminary data.</text>
</comment>
<evidence type="ECO:0000259" key="1">
    <source>
        <dbReference type="Pfam" id="PF00485"/>
    </source>
</evidence>
<reference evidence="2 3" key="1">
    <citation type="submission" date="2016-09" db="EMBL/GenBank/DDBJ databases">
        <title>Draft genome sequence for the type strain of Desulfuribacillus alkaliarsenatis AHT28, an obligately anaerobic, sulfidogenic bacterium isolated from Russian soda lake sediments.</title>
        <authorList>
            <person name="Abin C.A."/>
            <person name="Hollibaugh J.T."/>
        </authorList>
    </citation>
    <scope>NUCLEOTIDE SEQUENCE [LARGE SCALE GENOMIC DNA]</scope>
    <source>
        <strain evidence="2 3">AHT28</strain>
    </source>
</reference>
<dbReference type="EMBL" id="MIJE01000033">
    <property type="protein sequence ID" value="OEF96147.1"/>
    <property type="molecule type" value="Genomic_DNA"/>
</dbReference>
<sequence length="553" mass="64239">MIDLPNGQTLEESGDLYDISIKLKHYYKYPIIAAKIDRQIYSLKYYPKKSLGKVKFIDYKHPDGQRIYQRSLVMLLLKAVNDLNDNQITSIEHSLGKGIYCQIHEALSHELVQLRYQDIINIENHMNELVKEDLSFEKIQTSLSDAQNYFNNQNRQDMSKLLTYRQKDTISMYRLDDYKDYLFGVCVPSTKYLSCFKLKHYMPGLILQYPDNNQPDSISNYTEQPRLFEIFRESQKWNKVLGVTTLTDVNECIEQGKIQELILVNEGLHEKKITKIADHITDSKDRIKIILIAGPSSSGKTSFADRLRVQLKVNGIQSVPISVDNYFVNRENTPLHADGTYNFESIAAIDIEQFNNDLMQLIQGSAVSLPRYNFKTGKREYRGQTVKLEPNQPLIIEGIHCLNEVLTEQIPKGNKYKIYVSALTSLNFDRHNRIPTADLRLLRRIVRDHQYRGNTAQKTINMWQSVRRGEDEYIFPFQEEADVMFNSTLIYEIPLLKNHAEELLKSIPYEANEYVEAQRLLRFLSFAVSISEKIQIPCTSIIKEFLGDSCLKL</sequence>
<dbReference type="Gene3D" id="3.40.50.300">
    <property type="entry name" value="P-loop containing nucleotide triphosphate hydrolases"/>
    <property type="match status" value="1"/>
</dbReference>
<dbReference type="PANTHER" id="PTHR10285">
    <property type="entry name" value="URIDINE KINASE"/>
    <property type="match status" value="1"/>
</dbReference>
<keyword evidence="3" id="KW-1185">Reference proteome</keyword>
<protein>
    <recommendedName>
        <fullName evidence="1">Phosphoribulokinase/uridine kinase domain-containing protein</fullName>
    </recommendedName>
</protein>
<dbReference type="AlphaFoldDB" id="A0A1E5FZZ0"/>
<organism evidence="2 3">
    <name type="scientific">Desulfuribacillus alkaliarsenatis</name>
    <dbReference type="NCBI Taxonomy" id="766136"/>
    <lineage>
        <taxon>Bacteria</taxon>
        <taxon>Bacillati</taxon>
        <taxon>Bacillota</taxon>
        <taxon>Desulfuribacillia</taxon>
        <taxon>Desulfuribacillales</taxon>
        <taxon>Desulfuribacillaceae</taxon>
        <taxon>Desulfuribacillus</taxon>
    </lineage>
</organism>